<sequence length="96" mass="10411">GSRWHRTLIAGLGAGLGGLPTAFGLVPACCFSHVVTSGESPVHQLDDGGSWVLAGDDCYLIEKIPGVLARDQRGWSRLRSLWIIQEVWSHGFSQPR</sequence>
<evidence type="ECO:0000313" key="2">
    <source>
        <dbReference type="Proteomes" id="UP001153555"/>
    </source>
</evidence>
<keyword evidence="2" id="KW-1185">Reference proteome</keyword>
<comment type="caution">
    <text evidence="1">The sequence shown here is derived from an EMBL/GenBank/DDBJ whole genome shotgun (WGS) entry which is preliminary data.</text>
</comment>
<gene>
    <name evidence="1" type="ORF">SHERM_12006</name>
</gene>
<evidence type="ECO:0000313" key="1">
    <source>
        <dbReference type="EMBL" id="CAA0810400.1"/>
    </source>
</evidence>
<feature type="non-terminal residue" evidence="1">
    <location>
        <position position="1"/>
    </location>
</feature>
<proteinExistence type="predicted"/>
<reference evidence="1" key="1">
    <citation type="submission" date="2019-12" db="EMBL/GenBank/DDBJ databases">
        <authorList>
            <person name="Scholes J."/>
        </authorList>
    </citation>
    <scope>NUCLEOTIDE SEQUENCE</scope>
</reference>
<dbReference type="AlphaFoldDB" id="A0A9N7MNM3"/>
<accession>A0A9N7MNM3</accession>
<organism evidence="1 2">
    <name type="scientific">Striga hermonthica</name>
    <name type="common">Purple witchweed</name>
    <name type="synonym">Buchnera hermonthica</name>
    <dbReference type="NCBI Taxonomy" id="68872"/>
    <lineage>
        <taxon>Eukaryota</taxon>
        <taxon>Viridiplantae</taxon>
        <taxon>Streptophyta</taxon>
        <taxon>Embryophyta</taxon>
        <taxon>Tracheophyta</taxon>
        <taxon>Spermatophyta</taxon>
        <taxon>Magnoliopsida</taxon>
        <taxon>eudicotyledons</taxon>
        <taxon>Gunneridae</taxon>
        <taxon>Pentapetalae</taxon>
        <taxon>asterids</taxon>
        <taxon>lamiids</taxon>
        <taxon>Lamiales</taxon>
        <taxon>Orobanchaceae</taxon>
        <taxon>Buchnereae</taxon>
        <taxon>Striga</taxon>
    </lineage>
</organism>
<name>A0A9N7MNM3_STRHE</name>
<dbReference type="EMBL" id="CACSLK010006106">
    <property type="protein sequence ID" value="CAA0810400.1"/>
    <property type="molecule type" value="Genomic_DNA"/>
</dbReference>
<protein>
    <submittedName>
        <fullName evidence="1">Uncharacterized protein</fullName>
    </submittedName>
</protein>
<dbReference type="Proteomes" id="UP001153555">
    <property type="component" value="Unassembled WGS sequence"/>
</dbReference>